<dbReference type="InterPro" id="IPR016518">
    <property type="entry name" value="Alpha-L-fucosidase"/>
</dbReference>
<organism evidence="4 5">
    <name type="scientific">Isoptericola hypogeus</name>
    <dbReference type="NCBI Taxonomy" id="300179"/>
    <lineage>
        <taxon>Bacteria</taxon>
        <taxon>Bacillati</taxon>
        <taxon>Actinomycetota</taxon>
        <taxon>Actinomycetes</taxon>
        <taxon>Micrococcales</taxon>
        <taxon>Promicromonosporaceae</taxon>
        <taxon>Isoptericola</taxon>
    </lineage>
</organism>
<sequence length="758" mass="83987">MYDHDSHRLWYSTPARECAIIEEGLPIGNGRLGGLVGAGPGETVTCLTDASMWSGVRNEALDASGQFPYTRDGFGTFQMLCRTRITLAGHDSDSVSGYERALDISNGVLVTTYSIGGATFRHESFISHPHDVVVTRITQTGGGRLTGSVELEPTRGEKVDTVDREDRIEMVDDLGNGLRFAVTAGVATQHGEVVAAGEAVRFTEATEVVVVVSGGTNYRPAPEIAFRDPDLDISRVARAKLVHALREPGSRLLATHVRDYRTSYDTFSLDLGASTAEQRELDTASRLAARGEEGAIDPEFDVLYLQLARYLTITGSRDGLPANLQGLWLETNAPDWMSDYHSDINIQMNYWPTHRFGLGKHATPLLEYCLAQLPDWTRQTNEHFNDHRNRFRNSSGRIAGWTTAFSTNIYGGNGWWWHPGSSAWLCLELWQHYEFTLDRRFLERLMPLLRGAVEFWETRLIEKEVGEGEDARTVLVGDKSWSPEHGPQDAIGLTYEQELVHALFGSFAEASRLLDTDHELAGRAREIRDSLYLPAVSPKTGWLQEWMTPDSMGDPQHRHLSGLIGLYPGDRIRTDNQPQAYLDGVRKQLEVRGYDNYGWANAWRAACWARLKDSHRAYRCLSSILRPAEGHLGGSGINLFDLYRTSRYIFQIDANFGAAAAMLEMLVQAKSGVIDLMPAVPAAWKDGSVSGMGVRGGFVLDMTWRDGAPTVVRLLSVGGTRTEVRVGDWHRTVNLRQGDVVTLRPTGTASPPPPPSGG</sequence>
<dbReference type="Gene3D" id="1.50.10.10">
    <property type="match status" value="1"/>
</dbReference>
<gene>
    <name evidence="4" type="ORF">GCM10009809_23070</name>
</gene>
<dbReference type="Pfam" id="PF21307">
    <property type="entry name" value="Glyco_hydro_95_C"/>
    <property type="match status" value="1"/>
</dbReference>
<dbReference type="PANTHER" id="PTHR31084">
    <property type="entry name" value="ALPHA-L-FUCOSIDASE 2"/>
    <property type="match status" value="1"/>
</dbReference>
<keyword evidence="4" id="KW-0378">Hydrolase</keyword>
<feature type="domain" description="Alpha fucosidase A-like C-terminal" evidence="2">
    <location>
        <begin position="668"/>
        <end position="730"/>
    </location>
</feature>
<protein>
    <submittedName>
        <fullName evidence="4">Glycoside hydrolase N-terminal domain-containing protein</fullName>
    </submittedName>
</protein>
<dbReference type="InterPro" id="IPR012341">
    <property type="entry name" value="6hp_glycosidase-like_sf"/>
</dbReference>
<dbReference type="Pfam" id="PF14498">
    <property type="entry name" value="Glyco_hyd_65N_2"/>
    <property type="match status" value="2"/>
</dbReference>
<dbReference type="InterPro" id="IPR008928">
    <property type="entry name" value="6-hairpin_glycosidase_sf"/>
</dbReference>
<comment type="caution">
    <text evidence="4">The sequence shown here is derived from an EMBL/GenBank/DDBJ whole genome shotgun (WGS) entry which is preliminary data.</text>
</comment>
<feature type="domain" description="Glycosyl hydrolase family 95 N-terminal" evidence="1">
    <location>
        <begin position="9"/>
        <end position="60"/>
    </location>
</feature>
<dbReference type="Proteomes" id="UP001501138">
    <property type="component" value="Unassembled WGS sequence"/>
</dbReference>
<dbReference type="RefSeq" id="WP_344248597.1">
    <property type="nucleotide sequence ID" value="NZ_BAAAPM010000004.1"/>
</dbReference>
<evidence type="ECO:0000313" key="4">
    <source>
        <dbReference type="EMBL" id="GAA1726720.1"/>
    </source>
</evidence>
<reference evidence="5" key="1">
    <citation type="journal article" date="2019" name="Int. J. Syst. Evol. Microbiol.">
        <title>The Global Catalogue of Microorganisms (GCM) 10K type strain sequencing project: providing services to taxonomists for standard genome sequencing and annotation.</title>
        <authorList>
            <consortium name="The Broad Institute Genomics Platform"/>
            <consortium name="The Broad Institute Genome Sequencing Center for Infectious Disease"/>
            <person name="Wu L."/>
            <person name="Ma J."/>
        </authorList>
    </citation>
    <scope>NUCLEOTIDE SEQUENCE [LARGE SCALE GENOMIC DNA]</scope>
    <source>
        <strain evidence="5">JCM 15589</strain>
    </source>
</reference>
<dbReference type="PIRSF" id="PIRSF007663">
    <property type="entry name" value="UCP007663"/>
    <property type="match status" value="1"/>
</dbReference>
<evidence type="ECO:0000259" key="3">
    <source>
        <dbReference type="Pfam" id="PF22124"/>
    </source>
</evidence>
<dbReference type="Pfam" id="PF22124">
    <property type="entry name" value="Glyco_hydro_95_cat"/>
    <property type="match status" value="1"/>
</dbReference>
<dbReference type="InterPro" id="IPR027414">
    <property type="entry name" value="GH95_N_dom"/>
</dbReference>
<dbReference type="Gene3D" id="2.60.40.1180">
    <property type="entry name" value="Golgi alpha-mannosidase II"/>
    <property type="match status" value="1"/>
</dbReference>
<proteinExistence type="predicted"/>
<dbReference type="Gene3D" id="2.70.98.50">
    <property type="entry name" value="putative glycoside hydrolase family protein from bacillus halodurans"/>
    <property type="match status" value="1"/>
</dbReference>
<dbReference type="InterPro" id="IPR054363">
    <property type="entry name" value="GH95_cat"/>
</dbReference>
<name>A0ABP4VK98_9MICO</name>
<dbReference type="SUPFAM" id="SSF48208">
    <property type="entry name" value="Six-hairpin glycosidases"/>
    <property type="match status" value="1"/>
</dbReference>
<keyword evidence="5" id="KW-1185">Reference proteome</keyword>
<feature type="domain" description="Glycosyl hydrolase family 95 catalytic" evidence="3">
    <location>
        <begin position="251"/>
        <end position="666"/>
    </location>
</feature>
<dbReference type="GO" id="GO:0016787">
    <property type="term" value="F:hydrolase activity"/>
    <property type="evidence" value="ECO:0007669"/>
    <property type="project" value="UniProtKB-KW"/>
</dbReference>
<accession>A0ABP4VK98</accession>
<dbReference type="EMBL" id="BAAAPM010000004">
    <property type="protein sequence ID" value="GAA1726720.1"/>
    <property type="molecule type" value="Genomic_DNA"/>
</dbReference>
<evidence type="ECO:0000259" key="1">
    <source>
        <dbReference type="Pfam" id="PF14498"/>
    </source>
</evidence>
<dbReference type="InterPro" id="IPR013780">
    <property type="entry name" value="Glyco_hydro_b"/>
</dbReference>
<dbReference type="InterPro" id="IPR049053">
    <property type="entry name" value="AFCA-like_C"/>
</dbReference>
<dbReference type="PANTHER" id="PTHR31084:SF3">
    <property type="entry name" value="ALPHA-FUCOSIDASE A"/>
    <property type="match status" value="1"/>
</dbReference>
<evidence type="ECO:0000313" key="5">
    <source>
        <dbReference type="Proteomes" id="UP001501138"/>
    </source>
</evidence>
<feature type="domain" description="Glycosyl hydrolase family 95 N-terminal" evidence="1">
    <location>
        <begin position="77"/>
        <end position="219"/>
    </location>
</feature>
<evidence type="ECO:0000259" key="2">
    <source>
        <dbReference type="Pfam" id="PF21307"/>
    </source>
</evidence>